<dbReference type="AlphaFoldDB" id="A0A0F5J9V6"/>
<evidence type="ECO:0000313" key="2">
    <source>
        <dbReference type="EMBL" id="KKB54666.1"/>
    </source>
</evidence>
<feature type="domain" description="Metallo-beta-lactamase" evidence="1">
    <location>
        <begin position="21"/>
        <end position="96"/>
    </location>
</feature>
<dbReference type="CDD" id="cd07713">
    <property type="entry name" value="DHPS-like_MBL-fold"/>
    <property type="match status" value="1"/>
</dbReference>
<protein>
    <recommendedName>
        <fullName evidence="1">Metallo-beta-lactamase domain-containing protein</fullName>
    </recommendedName>
</protein>
<dbReference type="InterPro" id="IPR041712">
    <property type="entry name" value="DHPS-like_MBL-fold"/>
</dbReference>
<sequence>MKYKITTLVENCSYKRSLRGEHGLSLYIETPKHKILFDTGASDLFIHNAHALNIDLKQVNYLILSHGHNDHTGGLRDFMELNQTARIVCKKEIFDPKFKDNRENGIKDTNLLDQSRFLYINSIIELVPGIFIFPQIKIIDSLDIHFDHFYTQREKKKIPDCFDDELAITLTTNSSFSIISACSHRGITNIYHTVQHSFLKLSPDLVLGGFHIHNAETEKFNVITSYLKKVQPKRIGICHCTGVDKYALFYQQFGNRVFYNYTGKVIEIEE</sequence>
<dbReference type="Pfam" id="PF00753">
    <property type="entry name" value="Lactamase_B"/>
    <property type="match status" value="1"/>
</dbReference>
<comment type="caution">
    <text evidence="2">The sequence shown here is derived from an EMBL/GenBank/DDBJ whole genome shotgun (WGS) entry which is preliminary data.</text>
</comment>
<dbReference type="SUPFAM" id="SSF56281">
    <property type="entry name" value="Metallo-hydrolase/oxidoreductase"/>
    <property type="match status" value="1"/>
</dbReference>
<reference evidence="2 3" key="1">
    <citation type="submission" date="2013-04" db="EMBL/GenBank/DDBJ databases">
        <title>The Genome Sequence of Parabacteroides goldsteinii DSM 19448.</title>
        <authorList>
            <consortium name="The Broad Institute Genomics Platform"/>
            <person name="Earl A."/>
            <person name="Ward D."/>
            <person name="Feldgarden M."/>
            <person name="Gevers D."/>
            <person name="Martens E."/>
            <person name="Sakamoto M."/>
            <person name="Benno Y."/>
            <person name="Song Y."/>
            <person name="Liu C."/>
            <person name="Lee J."/>
            <person name="Bolanos M."/>
            <person name="Vaisanen M.L."/>
            <person name="Finegold S.M."/>
            <person name="Walker B."/>
            <person name="Young S."/>
            <person name="Zeng Q."/>
            <person name="Gargeya S."/>
            <person name="Fitzgerald M."/>
            <person name="Haas B."/>
            <person name="Abouelleil A."/>
            <person name="Allen A.W."/>
            <person name="Alvarado L."/>
            <person name="Arachchi H.M."/>
            <person name="Berlin A.M."/>
            <person name="Chapman S.B."/>
            <person name="Gainer-Dewar J."/>
            <person name="Goldberg J."/>
            <person name="Griggs A."/>
            <person name="Gujja S."/>
            <person name="Hansen M."/>
            <person name="Howarth C."/>
            <person name="Imamovic A."/>
            <person name="Ireland A."/>
            <person name="Larimer J."/>
            <person name="McCowan C."/>
            <person name="Murphy C."/>
            <person name="Pearson M."/>
            <person name="Poon T.W."/>
            <person name="Priest M."/>
            <person name="Roberts A."/>
            <person name="Saif S."/>
            <person name="Shea T."/>
            <person name="Sisk P."/>
            <person name="Sykes S."/>
            <person name="Wortman J."/>
            <person name="Nusbaum C."/>
            <person name="Birren B."/>
        </authorList>
    </citation>
    <scope>NUCLEOTIDE SEQUENCE [LARGE SCALE GENOMIC DNA]</scope>
    <source>
        <strain evidence="2 3">DSM 19448</strain>
    </source>
</reference>
<proteinExistence type="predicted"/>
<dbReference type="HOGENOM" id="CLU_036012_0_0_10"/>
<evidence type="ECO:0000259" key="1">
    <source>
        <dbReference type="Pfam" id="PF00753"/>
    </source>
</evidence>
<dbReference type="InterPro" id="IPR001279">
    <property type="entry name" value="Metallo-B-lactamas"/>
</dbReference>
<dbReference type="InterPro" id="IPR052926">
    <property type="entry name" value="Metallo-beta-lactamase_dom"/>
</dbReference>
<dbReference type="RefSeq" id="WP_046146590.1">
    <property type="nucleotide sequence ID" value="NZ_KQ033913.1"/>
</dbReference>
<evidence type="ECO:0000313" key="3">
    <source>
        <dbReference type="Proteomes" id="UP000033047"/>
    </source>
</evidence>
<dbReference type="GO" id="GO:0016740">
    <property type="term" value="F:transferase activity"/>
    <property type="evidence" value="ECO:0007669"/>
    <property type="project" value="TreeGrafter"/>
</dbReference>
<dbReference type="PANTHER" id="PTHR13754:SF13">
    <property type="entry name" value="METALLO-BETA-LACTAMASE SUPERFAMILY PROTEIN (AFU_ORTHOLOGUE AFUA_3G07630)"/>
    <property type="match status" value="1"/>
</dbReference>
<dbReference type="Proteomes" id="UP000033047">
    <property type="component" value="Unassembled WGS sequence"/>
</dbReference>
<dbReference type="PATRIC" id="fig|927665.4.peg.2861"/>
<accession>A0A0F5J9V6</accession>
<organism evidence="2 3">
    <name type="scientific">Parabacteroides goldsteinii DSM 19448 = WAL 12034</name>
    <dbReference type="NCBI Taxonomy" id="927665"/>
    <lineage>
        <taxon>Bacteria</taxon>
        <taxon>Pseudomonadati</taxon>
        <taxon>Bacteroidota</taxon>
        <taxon>Bacteroidia</taxon>
        <taxon>Bacteroidales</taxon>
        <taxon>Tannerellaceae</taxon>
        <taxon>Parabacteroides</taxon>
    </lineage>
</organism>
<dbReference type="InterPro" id="IPR036866">
    <property type="entry name" value="RibonucZ/Hydroxyglut_hydro"/>
</dbReference>
<dbReference type="EMBL" id="AQHV01000013">
    <property type="protein sequence ID" value="KKB54666.1"/>
    <property type="molecule type" value="Genomic_DNA"/>
</dbReference>
<gene>
    <name evidence="2" type="ORF">HMPREF1535_02788</name>
</gene>
<dbReference type="PANTHER" id="PTHR13754">
    <property type="entry name" value="METALLO-BETA-LACTAMASE SUPERFAMILY PROTEIN"/>
    <property type="match status" value="1"/>
</dbReference>
<dbReference type="Gene3D" id="3.60.15.10">
    <property type="entry name" value="Ribonuclease Z/Hydroxyacylglutathione hydrolase-like"/>
    <property type="match status" value="1"/>
</dbReference>
<name>A0A0F5J9V6_9BACT</name>